<keyword evidence="4" id="KW-1185">Reference proteome</keyword>
<feature type="domain" description="Aldehyde oxidase/xanthine dehydrogenase second molybdopterin binding" evidence="2">
    <location>
        <begin position="25"/>
        <end position="136"/>
    </location>
</feature>
<proteinExistence type="predicted"/>
<dbReference type="InterPro" id="IPR052516">
    <property type="entry name" value="N-heterocyclic_Hydroxylase"/>
</dbReference>
<evidence type="ECO:0000313" key="4">
    <source>
        <dbReference type="Proteomes" id="UP000326554"/>
    </source>
</evidence>
<comment type="caution">
    <text evidence="3">The sequence shown here is derived from an EMBL/GenBank/DDBJ whole genome shotgun (WGS) entry which is preliminary data.</text>
</comment>
<dbReference type="PANTHER" id="PTHR47495">
    <property type="entry name" value="ALDEHYDE DEHYDROGENASE"/>
    <property type="match status" value="1"/>
</dbReference>
<dbReference type="RefSeq" id="WP_150445796.1">
    <property type="nucleotide sequence ID" value="NZ_VYQE01000004.1"/>
</dbReference>
<accession>A0A5J5GG75</accession>
<protein>
    <submittedName>
        <fullName evidence="3">Molybdopterin-dependent oxidoreductase</fullName>
    </submittedName>
</protein>
<dbReference type="Pfam" id="PF20256">
    <property type="entry name" value="MoCoBD_2"/>
    <property type="match status" value="2"/>
</dbReference>
<dbReference type="InterPro" id="IPR036856">
    <property type="entry name" value="Ald_Oxase/Xan_DH_a/b_sf"/>
</dbReference>
<name>A0A5J5GG75_9RHOB</name>
<dbReference type="AlphaFoldDB" id="A0A5J5GG75"/>
<dbReference type="Pfam" id="PF02738">
    <property type="entry name" value="MoCoBD_1"/>
    <property type="match status" value="1"/>
</dbReference>
<evidence type="ECO:0000259" key="2">
    <source>
        <dbReference type="Pfam" id="PF20256"/>
    </source>
</evidence>
<organism evidence="3 4">
    <name type="scientific">Histidinibacterium aquaticum</name>
    <dbReference type="NCBI Taxonomy" id="2613962"/>
    <lineage>
        <taxon>Bacteria</taxon>
        <taxon>Pseudomonadati</taxon>
        <taxon>Pseudomonadota</taxon>
        <taxon>Alphaproteobacteria</taxon>
        <taxon>Rhodobacterales</taxon>
        <taxon>Paracoccaceae</taxon>
        <taxon>Histidinibacterium</taxon>
    </lineage>
</organism>
<dbReference type="PANTHER" id="PTHR47495:SF1">
    <property type="entry name" value="BLL3820 PROTEIN"/>
    <property type="match status" value="1"/>
</dbReference>
<dbReference type="InterPro" id="IPR008274">
    <property type="entry name" value="AldOxase/xan_DH_MoCoBD1"/>
</dbReference>
<dbReference type="Proteomes" id="UP000326554">
    <property type="component" value="Unassembled WGS sequence"/>
</dbReference>
<gene>
    <name evidence="3" type="ORF">F3S47_13445</name>
</gene>
<dbReference type="SUPFAM" id="SSF54665">
    <property type="entry name" value="CO dehydrogenase molybdoprotein N-domain-like"/>
    <property type="match status" value="1"/>
</dbReference>
<dbReference type="Gene3D" id="3.30.365.10">
    <property type="entry name" value="Aldehyde oxidase/xanthine dehydrogenase, molybdopterin binding domain"/>
    <property type="match status" value="4"/>
</dbReference>
<feature type="domain" description="Aldehyde oxidase/xanthine dehydrogenase second molybdopterin binding" evidence="2">
    <location>
        <begin position="547"/>
        <end position="641"/>
    </location>
</feature>
<evidence type="ECO:0000313" key="3">
    <source>
        <dbReference type="EMBL" id="KAA9006778.1"/>
    </source>
</evidence>
<dbReference type="GO" id="GO:0016491">
    <property type="term" value="F:oxidoreductase activity"/>
    <property type="evidence" value="ECO:0007669"/>
    <property type="project" value="InterPro"/>
</dbReference>
<dbReference type="EMBL" id="VYQE01000004">
    <property type="protein sequence ID" value="KAA9006778.1"/>
    <property type="molecule type" value="Genomic_DNA"/>
</dbReference>
<dbReference type="SUPFAM" id="SSF56003">
    <property type="entry name" value="Molybdenum cofactor-binding domain"/>
    <property type="match status" value="2"/>
</dbReference>
<sequence length="698" mass="73737">MAAKLPPGLQSAPLISDWLTPIGGGRLRVCTGRAELGQGALTALKQMAAEELDVPPDSLEITGPDTGASPDEGFTAGSLSISQGGAAIRSATSALRALVLGEAARRLNAGLSLLAVKQGRIIDGETATDLTLAGLAGEIDLGVPVSDHAGPKPAGARHLNALDRIDLRDRMVGAPFVHDMAPEGLLFGRVFHPPTLDSRLADDTDLDTLASRPGVVTVVRDGGFLGIVAETEAQAAAAARWFEARLSWATPDGPSDPFHELEASDAEVEEIDSAGMLPEAEATADFTVRRPFLSHGAMGPSTALAQWTEEGLTVWSHTQGVYPLRKAIAEVFGEPEERVRVIHANGAGCYGHNGADDAALEAALLARACPGRPVRLSWNRASEFRAAPVGAAMMTRVRIWMDETGRLDGMHVNVTSPPHATRPSTNGAPCLRSGHLLDKPFPFPVPGDLPAARGGGAARNGVPLYGTGAHLTERKLVTGLPWRTSSLRALGAYLNVYGIETALEAAIIERGLDPFEVRLANLEDKRSREVLERLRAMSSDIIGEETEERNWGIAFARYKNTAAWAAVLVEAELGDELRATRVRIACDMGEVVNPDGALNQLEGGAIQSLSWTLKEALTLDGPAIGTAGWGDYPILRFSEIPEVRVEMIDRPEEPPLGCAEAVQGPVAAALGNAVQRMIGVPVLSLPLTRESVIAAVSA</sequence>
<evidence type="ECO:0000259" key="1">
    <source>
        <dbReference type="Pfam" id="PF02738"/>
    </source>
</evidence>
<dbReference type="InterPro" id="IPR037165">
    <property type="entry name" value="AldOxase/xan_DH_Mopterin-bd_sf"/>
</dbReference>
<feature type="domain" description="Aldehyde oxidase/xanthine dehydrogenase first molybdopterin binding" evidence="1">
    <location>
        <begin position="275"/>
        <end position="416"/>
    </location>
</feature>
<dbReference type="InterPro" id="IPR046867">
    <property type="entry name" value="AldOxase/xan_DH_MoCoBD2"/>
</dbReference>
<reference evidence="3 4" key="1">
    <citation type="submission" date="2019-09" db="EMBL/GenBank/DDBJ databases">
        <authorList>
            <person name="Park J.-S."/>
            <person name="Choi H.-J."/>
        </authorList>
    </citation>
    <scope>NUCLEOTIDE SEQUENCE [LARGE SCALE GENOMIC DNA]</scope>
    <source>
        <strain evidence="3 4">176SS1-4</strain>
    </source>
</reference>